<name>A0ACC1D4I7_9NEOP</name>
<protein>
    <submittedName>
        <fullName evidence="1">Uncharacterized protein</fullName>
    </submittedName>
</protein>
<gene>
    <name evidence="1" type="ORF">K1T71_005475</name>
</gene>
<dbReference type="EMBL" id="CM034395">
    <property type="protein sequence ID" value="KAJ0178700.1"/>
    <property type="molecule type" value="Genomic_DNA"/>
</dbReference>
<reference evidence="1 2" key="1">
    <citation type="journal article" date="2021" name="Front. Genet.">
        <title>Chromosome-Level Genome Assembly Reveals Significant Gene Expansion in the Toll and IMD Signaling Pathways of Dendrolimus kikuchii.</title>
        <authorList>
            <person name="Zhou J."/>
            <person name="Wu P."/>
            <person name="Xiong Z."/>
            <person name="Liu N."/>
            <person name="Zhao N."/>
            <person name="Ji M."/>
            <person name="Qiu Y."/>
            <person name="Yang B."/>
        </authorList>
    </citation>
    <scope>NUCLEOTIDE SEQUENCE [LARGE SCALE GENOMIC DNA]</scope>
    <source>
        <strain evidence="1">Ann1</strain>
    </source>
</reference>
<accession>A0ACC1D4I7</accession>
<evidence type="ECO:0000313" key="1">
    <source>
        <dbReference type="EMBL" id="KAJ0178700.1"/>
    </source>
</evidence>
<organism evidence="1 2">
    <name type="scientific">Dendrolimus kikuchii</name>
    <dbReference type="NCBI Taxonomy" id="765133"/>
    <lineage>
        <taxon>Eukaryota</taxon>
        <taxon>Metazoa</taxon>
        <taxon>Ecdysozoa</taxon>
        <taxon>Arthropoda</taxon>
        <taxon>Hexapoda</taxon>
        <taxon>Insecta</taxon>
        <taxon>Pterygota</taxon>
        <taxon>Neoptera</taxon>
        <taxon>Endopterygota</taxon>
        <taxon>Lepidoptera</taxon>
        <taxon>Glossata</taxon>
        <taxon>Ditrysia</taxon>
        <taxon>Bombycoidea</taxon>
        <taxon>Lasiocampidae</taxon>
        <taxon>Dendrolimus</taxon>
    </lineage>
</organism>
<proteinExistence type="predicted"/>
<comment type="caution">
    <text evidence="1">The sequence shown here is derived from an EMBL/GenBank/DDBJ whole genome shotgun (WGS) entry which is preliminary data.</text>
</comment>
<evidence type="ECO:0000313" key="2">
    <source>
        <dbReference type="Proteomes" id="UP000824533"/>
    </source>
</evidence>
<sequence>MHSFKLFVTLCILVIWAQNIETRTAQELSPDNKFTLSTAIVLAKNDKYLISFKDVWQKVKTSVVIAWNHVKVVANNAKAKMNVWMTNVKKRAEEINKVFEEKVKDLRQNIHDVINKVFGNGEMVKECIKQEKNAIETFLSDIIQRMGSCIRRNIGNHSILRTGQEPIELNETQFMEQLEKKLQLCEKDPKDFETCLNKVREDTVGDIQNVETNLYNIQTESRMVVDNLLDAIVACSIDGLIEASSIAATEALKITKCVLNGSQNKPETPKQIV</sequence>
<keyword evidence="2" id="KW-1185">Reference proteome</keyword>
<dbReference type="Proteomes" id="UP000824533">
    <property type="component" value="Linkage Group LG09"/>
</dbReference>